<dbReference type="Proteomes" id="UP001176940">
    <property type="component" value="Unassembled WGS sequence"/>
</dbReference>
<name>A0ABN9M9P3_9NEOB</name>
<reference evidence="1" key="1">
    <citation type="submission" date="2023-07" db="EMBL/GenBank/DDBJ databases">
        <authorList>
            <person name="Stuckert A."/>
        </authorList>
    </citation>
    <scope>NUCLEOTIDE SEQUENCE</scope>
</reference>
<evidence type="ECO:0000313" key="2">
    <source>
        <dbReference type="Proteomes" id="UP001176940"/>
    </source>
</evidence>
<evidence type="ECO:0000313" key="1">
    <source>
        <dbReference type="EMBL" id="CAJ0962648.1"/>
    </source>
</evidence>
<proteinExistence type="predicted"/>
<sequence>NSGTRVIRVRVLTWHTCGSRVPPEDHTDGAGETALHFPHVVHHQEPYDDRLDRQSTPGLHTERPRYPCKHKAAADPRQCTGAAVTCHTLLTDVHGPVICWYAILRQYVRGEEDHGRQGPRLRGRIGGAAEQAAQGNRDVRYVTHTDLFSA</sequence>
<comment type="caution">
    <text evidence="1">The sequence shown here is derived from an EMBL/GenBank/DDBJ whole genome shotgun (WGS) entry which is preliminary data.</text>
</comment>
<feature type="non-terminal residue" evidence="1">
    <location>
        <position position="1"/>
    </location>
</feature>
<keyword evidence="2" id="KW-1185">Reference proteome</keyword>
<dbReference type="EMBL" id="CAUEEQ010055654">
    <property type="protein sequence ID" value="CAJ0962648.1"/>
    <property type="molecule type" value="Genomic_DNA"/>
</dbReference>
<protein>
    <submittedName>
        <fullName evidence="1">Uncharacterized protein</fullName>
    </submittedName>
</protein>
<organism evidence="1 2">
    <name type="scientific">Ranitomeya imitator</name>
    <name type="common">mimic poison frog</name>
    <dbReference type="NCBI Taxonomy" id="111125"/>
    <lineage>
        <taxon>Eukaryota</taxon>
        <taxon>Metazoa</taxon>
        <taxon>Chordata</taxon>
        <taxon>Craniata</taxon>
        <taxon>Vertebrata</taxon>
        <taxon>Euteleostomi</taxon>
        <taxon>Amphibia</taxon>
        <taxon>Batrachia</taxon>
        <taxon>Anura</taxon>
        <taxon>Neobatrachia</taxon>
        <taxon>Hyloidea</taxon>
        <taxon>Dendrobatidae</taxon>
        <taxon>Dendrobatinae</taxon>
        <taxon>Ranitomeya</taxon>
    </lineage>
</organism>
<accession>A0ABN9M9P3</accession>
<gene>
    <name evidence="1" type="ORF">RIMI_LOCUS18332148</name>
</gene>